<dbReference type="InterPro" id="IPR003661">
    <property type="entry name" value="HisK_dim/P_dom"/>
</dbReference>
<dbReference type="Pfam" id="PF02518">
    <property type="entry name" value="HATPase_c"/>
    <property type="match status" value="1"/>
</dbReference>
<name>A0ABQ1Z647_9BACT</name>
<keyword evidence="3 5" id="KW-0597">Phosphoprotein</keyword>
<protein>
    <recommendedName>
        <fullName evidence="2">histidine kinase</fullName>
        <ecNumber evidence="2">2.7.13.3</ecNumber>
    </recommendedName>
</protein>
<dbReference type="InterPro" id="IPR011123">
    <property type="entry name" value="Y_Y_Y"/>
</dbReference>
<dbReference type="Gene3D" id="3.40.50.2300">
    <property type="match status" value="2"/>
</dbReference>
<comment type="caution">
    <text evidence="10">The sequence shown here is derived from an EMBL/GenBank/DDBJ whole genome shotgun (WGS) entry which is preliminary data.</text>
</comment>
<dbReference type="InterPro" id="IPR036890">
    <property type="entry name" value="HATPase_C_sf"/>
</dbReference>
<dbReference type="Pfam" id="PF07494">
    <property type="entry name" value="Reg_prop"/>
    <property type="match status" value="9"/>
</dbReference>
<dbReference type="InterPro" id="IPR013783">
    <property type="entry name" value="Ig-like_fold"/>
</dbReference>
<dbReference type="SUPFAM" id="SSF55874">
    <property type="entry name" value="ATPase domain of HSP90 chaperone/DNA topoisomerase II/histidine kinase"/>
    <property type="match status" value="1"/>
</dbReference>
<dbReference type="SUPFAM" id="SSF47384">
    <property type="entry name" value="Homodimeric domain of signal transducing histidine kinase"/>
    <property type="match status" value="1"/>
</dbReference>
<dbReference type="PRINTS" id="PR00344">
    <property type="entry name" value="BCTRLSENSOR"/>
</dbReference>
<evidence type="ECO:0000313" key="10">
    <source>
        <dbReference type="EMBL" id="GGH50649.1"/>
    </source>
</evidence>
<dbReference type="InterPro" id="IPR015943">
    <property type="entry name" value="WD40/YVTN_repeat-like_dom_sf"/>
</dbReference>
<evidence type="ECO:0000256" key="2">
    <source>
        <dbReference type="ARBA" id="ARBA00012438"/>
    </source>
</evidence>
<dbReference type="PANTHER" id="PTHR45339">
    <property type="entry name" value="HYBRID SIGNAL TRANSDUCTION HISTIDINE KINASE J"/>
    <property type="match status" value="1"/>
</dbReference>
<dbReference type="SMART" id="SM00387">
    <property type="entry name" value="HATPase_c"/>
    <property type="match status" value="1"/>
</dbReference>
<dbReference type="EC" id="2.7.13.3" evidence="2"/>
<dbReference type="InterPro" id="IPR005467">
    <property type="entry name" value="His_kinase_dom"/>
</dbReference>
<feature type="domain" description="Response regulatory" evidence="9">
    <location>
        <begin position="1263"/>
        <end position="1378"/>
    </location>
</feature>
<dbReference type="Gene3D" id="1.10.287.130">
    <property type="match status" value="1"/>
</dbReference>
<feature type="coiled-coil region" evidence="6">
    <location>
        <begin position="842"/>
        <end position="869"/>
    </location>
</feature>
<dbReference type="EMBL" id="BMIA01000004">
    <property type="protein sequence ID" value="GGH50649.1"/>
    <property type="molecule type" value="Genomic_DNA"/>
</dbReference>
<dbReference type="Pfam" id="PF00512">
    <property type="entry name" value="HisKA"/>
    <property type="match status" value="1"/>
</dbReference>
<evidence type="ECO:0000259" key="9">
    <source>
        <dbReference type="PROSITE" id="PS50110"/>
    </source>
</evidence>
<evidence type="ECO:0000256" key="6">
    <source>
        <dbReference type="SAM" id="Coils"/>
    </source>
</evidence>
<sequence length="1383" mass="155523">MKHAVAIAFIWWALHSLVQAQSVKFNHLTTNEGLAQSHVSAILKDKKGFMWFGCEDGLNKYDGYVFTHYKHDAYDKSSISDSYIQDLLEDKQGDLWVATSNGLDRFDRNKNSFVHYITQDISDLFEDSKNRIWLATQEGLFLFYRQSKTFRLFLQAGQTQGSKTKNPIYRIEENNDGSLWLGTENGLYQVTINNDRYTSRRIDVNCGNCSPAPVIRALRMDHHGDLWMGTKGGGLFLYNLRDRSFRNFLHEPTDPNSIAHNDILSILAAKDGKLWIGTENGGISVYDKRKGQFMNYKHQSNEPAALSNNSVYTIYQDDAENIWVGTYAGGVDLLPKFGEKFLSYRHIQGDPGSLTDNVVLSLCGDSSGNKIWIGTDGGGLNVFNYGNNTFTSYRYDPRNANSISNDYVISIVRVSADILALGYHEGGFDLFNTKTGIAKHHLPNAKDPNSLSIADVNNLFTDIDGNLWIGTWGGGLNYYNIKSKKFKHYRTDPADSTSISSDIVTTVFQDKNRVIWVGTYNGLNKLDSSGRHFTRYQRNPNNISGLSHNKVQCIREAEGGNLWIGTVGGGLNYFDTHKQTFKAFTEKDGLASNVVFAMLEDHHKNLWLSTNKGISRLNIANKTFRNFGVKDGLQSNEFRDNSCFVTEAGQMFFGGVNGFSTFFPDSIKYNVFIPPVYLTSFQIFNKTVSAGDKSAILKSDINDTKSITLSYKQSVFTLEFASLSYTIPEKNQYAYKLEGFDPHWSYVGDKRTATYTNLDPGTYTFRVKASNNDGVWNNKGNFVKITITPPFWLTLWFRLISLIGFTGLLILIHRLRTYSIRRQKKRLITKVKQRTMQLEVAIEEERKAKRLAEIAIEEEKKAKQQAELASHAKSSFLAVMSHEIRTPMNGVIGMASLLAETDLDEEQLSYTKNIQLSGSSLLTVINDILDFSKIESGNMELEERAFNLRNCIEDVMDVFMPKMVELRLDLLYKISLDVPEQLVGDGQRLRQILVNLIGNAIKFTKDGEVVLTVSLDGRSDDNQVGLYFEVRDSGIGISESKRDRLFKAFSQVDSSTSRQYGGTGLGLAICQKLVNLMGGTIGVTSNAGEGSTFYFSILAGRQISPDQTLPDYRHDFGGIEILVTDDNRNSREIIADQLKEWGLAPLCASSGTDALEILAQNKSIKMVITDLYMPSMDGIQLGRLIKDNYPQLPVVLMSPRGNELPKDQKDLFYALLKKPVCKKTFFNSIYDQFKQGDMAPAVQQAELAGKVLYSNFSIKYPLEILVAEDNKVNQIVILNVLGKLGYEVEMVTDGLEAVKRAMQKVFDLILMDVQMPGMDGLEATKKIRATNPTTPYIIAMTANALREDRERCLAAGMDDYISKPVNLEELMEMLEELSQKIQS</sequence>
<feature type="modified residue" description="4-aspartylphosphate" evidence="5">
    <location>
        <position position="1312"/>
    </location>
</feature>
<dbReference type="Proteomes" id="UP000600214">
    <property type="component" value="Unassembled WGS sequence"/>
</dbReference>
<dbReference type="SUPFAM" id="SSF63829">
    <property type="entry name" value="Calcium-dependent phosphotriesterase"/>
    <property type="match status" value="2"/>
</dbReference>
<dbReference type="Gene3D" id="2.130.10.10">
    <property type="entry name" value="YVTN repeat-like/Quinoprotein amine dehydrogenase"/>
    <property type="match status" value="2"/>
</dbReference>
<keyword evidence="10" id="KW-0418">Kinase</keyword>
<comment type="catalytic activity">
    <reaction evidence="1">
        <text>ATP + protein L-histidine = ADP + protein N-phospho-L-histidine.</text>
        <dbReference type="EC" id="2.7.13.3"/>
    </reaction>
</comment>
<dbReference type="SMART" id="SM00448">
    <property type="entry name" value="REC"/>
    <property type="match status" value="2"/>
</dbReference>
<feature type="domain" description="Response regulatory" evidence="9">
    <location>
        <begin position="1120"/>
        <end position="1233"/>
    </location>
</feature>
<dbReference type="CDD" id="cd17546">
    <property type="entry name" value="REC_hyHK_CKI1_RcsC-like"/>
    <property type="match status" value="1"/>
</dbReference>
<accession>A0ABQ1Z647</accession>
<keyword evidence="7" id="KW-0732">Signal</keyword>
<dbReference type="CDD" id="cd00146">
    <property type="entry name" value="PKD"/>
    <property type="match status" value="1"/>
</dbReference>
<dbReference type="CDD" id="cd00082">
    <property type="entry name" value="HisKA"/>
    <property type="match status" value="1"/>
</dbReference>
<dbReference type="PANTHER" id="PTHR45339:SF1">
    <property type="entry name" value="HYBRID SIGNAL TRANSDUCTION HISTIDINE KINASE J"/>
    <property type="match status" value="1"/>
</dbReference>
<keyword evidence="6" id="KW-0175">Coiled coil</keyword>
<organism evidence="10 11">
    <name type="scientific">Dyadobacter endophyticus</name>
    <dbReference type="NCBI Taxonomy" id="1749036"/>
    <lineage>
        <taxon>Bacteria</taxon>
        <taxon>Pseudomonadati</taxon>
        <taxon>Bacteroidota</taxon>
        <taxon>Cytophagia</taxon>
        <taxon>Cytophagales</taxon>
        <taxon>Spirosomataceae</taxon>
        <taxon>Dyadobacter</taxon>
    </lineage>
</organism>
<feature type="modified residue" description="4-aspartylphosphate" evidence="5">
    <location>
        <position position="1170"/>
    </location>
</feature>
<dbReference type="Gene3D" id="2.60.40.10">
    <property type="entry name" value="Immunoglobulins"/>
    <property type="match status" value="1"/>
</dbReference>
<dbReference type="PROSITE" id="PS50109">
    <property type="entry name" value="HIS_KIN"/>
    <property type="match status" value="1"/>
</dbReference>
<dbReference type="GO" id="GO:0016301">
    <property type="term" value="F:kinase activity"/>
    <property type="evidence" value="ECO:0007669"/>
    <property type="project" value="UniProtKB-KW"/>
</dbReference>
<dbReference type="Pfam" id="PF00072">
    <property type="entry name" value="Response_reg"/>
    <property type="match status" value="2"/>
</dbReference>
<keyword evidence="10" id="KW-0808">Transferase</keyword>
<evidence type="ECO:0000256" key="1">
    <source>
        <dbReference type="ARBA" id="ARBA00000085"/>
    </source>
</evidence>
<feature type="chain" id="PRO_5045039737" description="histidine kinase" evidence="7">
    <location>
        <begin position="21"/>
        <end position="1383"/>
    </location>
</feature>
<proteinExistence type="predicted"/>
<feature type="signal peptide" evidence="7">
    <location>
        <begin position="1"/>
        <end position="20"/>
    </location>
</feature>
<dbReference type="InterPro" id="IPR004358">
    <property type="entry name" value="Sig_transdc_His_kin-like_C"/>
</dbReference>
<dbReference type="InterPro" id="IPR011110">
    <property type="entry name" value="Reg_prop"/>
</dbReference>
<dbReference type="InterPro" id="IPR036097">
    <property type="entry name" value="HisK_dim/P_sf"/>
</dbReference>
<keyword evidence="11" id="KW-1185">Reference proteome</keyword>
<dbReference type="Pfam" id="PF07495">
    <property type="entry name" value="Y_Y_Y"/>
    <property type="match status" value="1"/>
</dbReference>
<evidence type="ECO:0000313" key="11">
    <source>
        <dbReference type="Proteomes" id="UP000600214"/>
    </source>
</evidence>
<dbReference type="RefSeq" id="WP_188938317.1">
    <property type="nucleotide sequence ID" value="NZ_BMIA01000004.1"/>
</dbReference>
<dbReference type="CDD" id="cd16922">
    <property type="entry name" value="HATPase_EvgS-ArcB-TorS-like"/>
    <property type="match status" value="1"/>
</dbReference>
<evidence type="ECO:0000256" key="4">
    <source>
        <dbReference type="ARBA" id="ARBA00023012"/>
    </source>
</evidence>
<evidence type="ECO:0000256" key="3">
    <source>
        <dbReference type="ARBA" id="ARBA00022553"/>
    </source>
</evidence>
<dbReference type="InterPro" id="IPR001789">
    <property type="entry name" value="Sig_transdc_resp-reg_receiver"/>
</dbReference>
<dbReference type="PROSITE" id="PS50110">
    <property type="entry name" value="RESPONSE_REGULATORY"/>
    <property type="match status" value="2"/>
</dbReference>
<keyword evidence="4" id="KW-0902">Two-component regulatory system</keyword>
<gene>
    <name evidence="10" type="ORF">GCM10007423_53510</name>
</gene>
<evidence type="ECO:0000256" key="5">
    <source>
        <dbReference type="PROSITE-ProRule" id="PRU00169"/>
    </source>
</evidence>
<dbReference type="Gene3D" id="3.30.565.10">
    <property type="entry name" value="Histidine kinase-like ATPase, C-terminal domain"/>
    <property type="match status" value="1"/>
</dbReference>
<dbReference type="InterPro" id="IPR003594">
    <property type="entry name" value="HATPase_dom"/>
</dbReference>
<evidence type="ECO:0000256" key="7">
    <source>
        <dbReference type="SAM" id="SignalP"/>
    </source>
</evidence>
<evidence type="ECO:0000259" key="8">
    <source>
        <dbReference type="PROSITE" id="PS50109"/>
    </source>
</evidence>
<feature type="domain" description="Histidine kinase" evidence="8">
    <location>
        <begin position="879"/>
        <end position="1101"/>
    </location>
</feature>
<dbReference type="InterPro" id="IPR011006">
    <property type="entry name" value="CheY-like_superfamily"/>
</dbReference>
<dbReference type="SMART" id="SM00388">
    <property type="entry name" value="HisKA"/>
    <property type="match status" value="1"/>
</dbReference>
<dbReference type="SUPFAM" id="SSF52172">
    <property type="entry name" value="CheY-like"/>
    <property type="match status" value="2"/>
</dbReference>
<reference evidence="11" key="1">
    <citation type="journal article" date="2019" name="Int. J. Syst. Evol. Microbiol.">
        <title>The Global Catalogue of Microorganisms (GCM) 10K type strain sequencing project: providing services to taxonomists for standard genome sequencing and annotation.</title>
        <authorList>
            <consortium name="The Broad Institute Genomics Platform"/>
            <consortium name="The Broad Institute Genome Sequencing Center for Infectious Disease"/>
            <person name="Wu L."/>
            <person name="Ma J."/>
        </authorList>
    </citation>
    <scope>NUCLEOTIDE SEQUENCE [LARGE SCALE GENOMIC DNA]</scope>
    <source>
        <strain evidence="11">CGMCC 1.15288</strain>
    </source>
</reference>